<evidence type="ECO:0000256" key="2">
    <source>
        <dbReference type="ARBA" id="ARBA00009441"/>
    </source>
</evidence>
<name>A0A520XAV0_9DELT</name>
<evidence type="ECO:0000256" key="4">
    <source>
        <dbReference type="ARBA" id="ARBA00022741"/>
    </source>
</evidence>
<comment type="function">
    <text evidence="1 9">May be involved in recombinational repair of damaged DNA.</text>
</comment>
<dbReference type="PANTHER" id="PTHR11059">
    <property type="entry name" value="DNA REPAIR PROTEIN RECN"/>
    <property type="match status" value="1"/>
</dbReference>
<comment type="caution">
    <text evidence="11">The sequence shown here is derived from an EMBL/GenBank/DDBJ whole genome shotgun (WGS) entry which is preliminary data.</text>
</comment>
<keyword evidence="5 9" id="KW-0227">DNA damage</keyword>
<evidence type="ECO:0000256" key="7">
    <source>
        <dbReference type="ARBA" id="ARBA00023204"/>
    </source>
</evidence>
<dbReference type="CDD" id="cd03241">
    <property type="entry name" value="ABC_RecN"/>
    <property type="match status" value="1"/>
</dbReference>
<reference evidence="11 12" key="1">
    <citation type="submission" date="2019-01" db="EMBL/GenBank/DDBJ databases">
        <title>Insights into ecological role of a new deltaproteobacterial order Candidatus Sinidesulfobacterales (Sva0485) by metagenomics and metatranscriptomics.</title>
        <authorList>
            <person name="Tan S."/>
            <person name="Liu J."/>
            <person name="Fang Y."/>
            <person name="Hedlund B."/>
            <person name="Lian Z.-H."/>
            <person name="Huang L.-Y."/>
            <person name="Li J.-T."/>
            <person name="Huang L.-N."/>
            <person name="Li W.-J."/>
            <person name="Jiang H.-C."/>
            <person name="Dong H.-L."/>
            <person name="Shu W.-S."/>
        </authorList>
    </citation>
    <scope>NUCLEOTIDE SEQUENCE [LARGE SCALE GENOMIC DNA]</scope>
    <source>
        <strain evidence="11">AP4</strain>
    </source>
</reference>
<dbReference type="PIRSF" id="PIRSF003128">
    <property type="entry name" value="RecN"/>
    <property type="match status" value="1"/>
</dbReference>
<keyword evidence="6" id="KW-0067">ATP-binding</keyword>
<dbReference type="PANTHER" id="PTHR11059:SF0">
    <property type="entry name" value="DNA REPAIR PROTEIN RECN"/>
    <property type="match status" value="1"/>
</dbReference>
<evidence type="ECO:0000259" key="10">
    <source>
        <dbReference type="Pfam" id="PF02463"/>
    </source>
</evidence>
<comment type="similarity">
    <text evidence="2 9">Belongs to the RecN family.</text>
</comment>
<dbReference type="GO" id="GO:0006281">
    <property type="term" value="P:DNA repair"/>
    <property type="evidence" value="ECO:0007669"/>
    <property type="project" value="UniProtKB-KW"/>
</dbReference>
<dbReference type="Pfam" id="PF02463">
    <property type="entry name" value="SMC_N"/>
    <property type="match status" value="1"/>
</dbReference>
<evidence type="ECO:0000313" key="12">
    <source>
        <dbReference type="Proteomes" id="UP000322454"/>
    </source>
</evidence>
<evidence type="ECO:0000256" key="8">
    <source>
        <dbReference type="ARBA" id="ARBA00033408"/>
    </source>
</evidence>
<keyword evidence="4" id="KW-0547">Nucleotide-binding</keyword>
<dbReference type="InterPro" id="IPR003395">
    <property type="entry name" value="RecF/RecN/SMC_N"/>
</dbReference>
<dbReference type="GO" id="GO:0006310">
    <property type="term" value="P:DNA recombination"/>
    <property type="evidence" value="ECO:0007669"/>
    <property type="project" value="InterPro"/>
</dbReference>
<sequence>MLKTIKIKNFATIDFLEIAFCGGLNVLSGETGAGKSIIIESLNFLFGKTKGLDVIRTGEKEGYVTAVFDLNASVKESLNGIFAESDVEGLIDLVSSDDFNIKRTITESGKSRYFINGEPVNKNLIEKFGENLLKIFGQNDRRFLIDPASQLAFLDDFSGNETLLKEAKKIYSEIKKILSEKEEITRKIDGISRIRTLNSYIVNDVENLNIKSADEEEILKQELKKLENANAIKELILNSIDLIDGDEYGILKSMALLVSNLSKLSELDSAFKKTESLKNAETAKIEVEDILLFLEKYSALEFDEDRLNEIRLKIDSVIGIENKYNVSGLEELIKLYDEAKQELGGIAELERRISEIDGEYEKLKENFLWISGELHAKRIKSASIMEKQIEKELLFLKIKPIFKINIDKTDFEKSFSETGLDDCIFMFSANPGEEPRALSKVASGGELSRISLCILKILNKRKDTATFIFDEIDAGIGGDVANFVGSALKSISEANQVILITHLAQVSSFADRHFFVYKEVISGKTYTRIKELNEEERITETARMLSGDSKGEAALMHAREILKNRGGFK</sequence>
<evidence type="ECO:0000256" key="1">
    <source>
        <dbReference type="ARBA" id="ARBA00003618"/>
    </source>
</evidence>
<proteinExistence type="inferred from homology"/>
<dbReference type="GO" id="GO:0005524">
    <property type="term" value="F:ATP binding"/>
    <property type="evidence" value="ECO:0007669"/>
    <property type="project" value="UniProtKB-KW"/>
</dbReference>
<accession>A0A520XAV0</accession>
<dbReference type="Gene3D" id="6.10.140.1090">
    <property type="match status" value="1"/>
</dbReference>
<gene>
    <name evidence="11" type="primary">recN</name>
    <name evidence="11" type="ORF">EVJ48_07435</name>
</gene>
<dbReference type="SUPFAM" id="SSF52540">
    <property type="entry name" value="P-loop containing nucleoside triphosphate hydrolases"/>
    <property type="match status" value="1"/>
</dbReference>
<dbReference type="GO" id="GO:0043590">
    <property type="term" value="C:bacterial nucleoid"/>
    <property type="evidence" value="ECO:0007669"/>
    <property type="project" value="TreeGrafter"/>
</dbReference>
<dbReference type="EMBL" id="SHMQ01000021">
    <property type="protein sequence ID" value="RZV38265.1"/>
    <property type="molecule type" value="Genomic_DNA"/>
</dbReference>
<evidence type="ECO:0000256" key="6">
    <source>
        <dbReference type="ARBA" id="ARBA00022840"/>
    </source>
</evidence>
<evidence type="ECO:0000256" key="9">
    <source>
        <dbReference type="PIRNR" id="PIRNR003128"/>
    </source>
</evidence>
<dbReference type="AlphaFoldDB" id="A0A520XAV0"/>
<protein>
    <recommendedName>
        <fullName evidence="3 9">DNA repair protein RecN</fullName>
    </recommendedName>
    <alternativeName>
        <fullName evidence="8 9">Recombination protein N</fullName>
    </alternativeName>
</protein>
<dbReference type="Gene3D" id="3.40.50.300">
    <property type="entry name" value="P-loop containing nucleotide triphosphate hydrolases"/>
    <property type="match status" value="2"/>
</dbReference>
<dbReference type="NCBIfam" id="TIGR00634">
    <property type="entry name" value="recN"/>
    <property type="match status" value="1"/>
</dbReference>
<dbReference type="InterPro" id="IPR027417">
    <property type="entry name" value="P-loop_NTPase"/>
</dbReference>
<keyword evidence="7 9" id="KW-0234">DNA repair</keyword>
<evidence type="ECO:0000313" key="11">
    <source>
        <dbReference type="EMBL" id="RZV38265.1"/>
    </source>
</evidence>
<dbReference type="Proteomes" id="UP000322454">
    <property type="component" value="Unassembled WGS sequence"/>
</dbReference>
<dbReference type="GO" id="GO:0009432">
    <property type="term" value="P:SOS response"/>
    <property type="evidence" value="ECO:0007669"/>
    <property type="project" value="TreeGrafter"/>
</dbReference>
<organism evidence="11 12">
    <name type="scientific">Candidatus Acidulodesulfobacterium acidiphilum</name>
    <dbReference type="NCBI Taxonomy" id="2597224"/>
    <lineage>
        <taxon>Bacteria</taxon>
        <taxon>Deltaproteobacteria</taxon>
        <taxon>Candidatus Acidulodesulfobacterales</taxon>
        <taxon>Candidatus Acidulodesulfobacterium</taxon>
    </lineage>
</organism>
<dbReference type="InterPro" id="IPR004604">
    <property type="entry name" value="DNA_recomb/repair_RecN"/>
</dbReference>
<feature type="domain" description="RecF/RecN/SMC N-terminal" evidence="10">
    <location>
        <begin position="1"/>
        <end position="518"/>
    </location>
</feature>
<evidence type="ECO:0000256" key="5">
    <source>
        <dbReference type="ARBA" id="ARBA00022763"/>
    </source>
</evidence>
<evidence type="ECO:0000256" key="3">
    <source>
        <dbReference type="ARBA" id="ARBA00021315"/>
    </source>
</evidence>